<dbReference type="EMBL" id="WLYX01000001">
    <property type="protein sequence ID" value="MTD33528.1"/>
    <property type="molecule type" value="Genomic_DNA"/>
</dbReference>
<reference evidence="1 2" key="1">
    <citation type="submission" date="2019-11" db="EMBL/GenBank/DDBJ databases">
        <title>Draft genome sequence of Paludibacterium sp. dN18-1.</title>
        <authorList>
            <person name="Im W.-T."/>
        </authorList>
    </citation>
    <scope>NUCLEOTIDE SEQUENCE [LARGE SCALE GENOMIC DNA]</scope>
    <source>
        <strain evidence="2">dN 18-1</strain>
    </source>
</reference>
<accession>A0A844GE82</accession>
<dbReference type="AlphaFoldDB" id="A0A844GE82"/>
<keyword evidence="2" id="KW-1185">Reference proteome</keyword>
<comment type="caution">
    <text evidence="1">The sequence shown here is derived from an EMBL/GenBank/DDBJ whole genome shotgun (WGS) entry which is preliminary data.</text>
</comment>
<gene>
    <name evidence="1" type="ORF">GKE73_12105</name>
</gene>
<evidence type="ECO:0000313" key="1">
    <source>
        <dbReference type="EMBL" id="MTD33528.1"/>
    </source>
</evidence>
<proteinExistence type="predicted"/>
<organism evidence="1 2">
    <name type="scientific">Paludibacterium denitrificans</name>
    <dbReference type="NCBI Taxonomy" id="2675226"/>
    <lineage>
        <taxon>Bacteria</taxon>
        <taxon>Pseudomonadati</taxon>
        <taxon>Pseudomonadota</taxon>
        <taxon>Betaproteobacteria</taxon>
        <taxon>Neisseriales</taxon>
        <taxon>Chromobacteriaceae</taxon>
        <taxon>Paludibacterium</taxon>
    </lineage>
</organism>
<dbReference type="Proteomes" id="UP000446658">
    <property type="component" value="Unassembled WGS sequence"/>
</dbReference>
<sequence>MALGTTPARAAGMTAHGYAPLWAALLLTGLLSGCSVLAVADAAVTVTATTVDIGAKAVGAAVDITSAEHQGGDAQQFARHAPLCATDRTTGVTLCHAIGQYGNTYRFGQLGMAHAGQASGPCMTGA</sequence>
<evidence type="ECO:0000313" key="2">
    <source>
        <dbReference type="Proteomes" id="UP000446658"/>
    </source>
</evidence>
<protein>
    <submittedName>
        <fullName evidence="1">Uncharacterized protein</fullName>
    </submittedName>
</protein>
<name>A0A844GE82_9NEIS</name>